<evidence type="ECO:0000313" key="1">
    <source>
        <dbReference type="EMBL" id="MBP1989282.1"/>
    </source>
</evidence>
<keyword evidence="2" id="KW-1185">Reference proteome</keyword>
<dbReference type="EMBL" id="JAGGLB010000002">
    <property type="protein sequence ID" value="MBP1989282.1"/>
    <property type="molecule type" value="Genomic_DNA"/>
</dbReference>
<gene>
    <name evidence="1" type="ORF">J2Z66_000877</name>
</gene>
<reference evidence="1 2" key="1">
    <citation type="submission" date="2021-03" db="EMBL/GenBank/DDBJ databases">
        <title>Genomic Encyclopedia of Type Strains, Phase IV (KMG-IV): sequencing the most valuable type-strain genomes for metagenomic binning, comparative biology and taxonomic classification.</title>
        <authorList>
            <person name="Goeker M."/>
        </authorList>
    </citation>
    <scope>NUCLEOTIDE SEQUENCE [LARGE SCALE GENOMIC DNA]</scope>
    <source>
        <strain evidence="1 2">DSM 26048</strain>
    </source>
</reference>
<accession>A0ABS4IP04</accession>
<protein>
    <submittedName>
        <fullName evidence="1">Uncharacterized protein</fullName>
    </submittedName>
</protein>
<sequence>MARSAKYLFIWDGIASFFNINMKARQKETIIKVSMDPESVMEITSFRLKYGL</sequence>
<evidence type="ECO:0000313" key="2">
    <source>
        <dbReference type="Proteomes" id="UP001519287"/>
    </source>
</evidence>
<comment type="caution">
    <text evidence="1">The sequence shown here is derived from an EMBL/GenBank/DDBJ whole genome shotgun (WGS) entry which is preliminary data.</text>
</comment>
<dbReference type="Proteomes" id="UP001519287">
    <property type="component" value="Unassembled WGS sequence"/>
</dbReference>
<proteinExistence type="predicted"/>
<name>A0ABS4IP04_9BACL</name>
<organism evidence="1 2">
    <name type="scientific">Paenibacillus eucommiae</name>
    <dbReference type="NCBI Taxonomy" id="1355755"/>
    <lineage>
        <taxon>Bacteria</taxon>
        <taxon>Bacillati</taxon>
        <taxon>Bacillota</taxon>
        <taxon>Bacilli</taxon>
        <taxon>Bacillales</taxon>
        <taxon>Paenibacillaceae</taxon>
        <taxon>Paenibacillus</taxon>
    </lineage>
</organism>
<dbReference type="RefSeq" id="WP_209970106.1">
    <property type="nucleotide sequence ID" value="NZ_JAGGLB010000002.1"/>
</dbReference>